<feature type="transmembrane region" description="Helical" evidence="1">
    <location>
        <begin position="21"/>
        <end position="47"/>
    </location>
</feature>
<evidence type="ECO:0000259" key="2">
    <source>
        <dbReference type="Pfam" id="PF14145"/>
    </source>
</evidence>
<feature type="domain" description="YrhK" evidence="2">
    <location>
        <begin position="23"/>
        <end position="77"/>
    </location>
</feature>
<keyword evidence="4" id="KW-1185">Reference proteome</keyword>
<keyword evidence="1" id="KW-0812">Transmembrane</keyword>
<dbReference type="Pfam" id="PF14145">
    <property type="entry name" value="YrhK"/>
    <property type="match status" value="1"/>
</dbReference>
<gene>
    <name evidence="3" type="ORF">ICN82_01765</name>
</gene>
<name>A0A8J7CYT2_9RHOB</name>
<dbReference type="AlphaFoldDB" id="A0A8J7CYT2"/>
<reference evidence="3" key="1">
    <citation type="submission" date="2020-09" db="EMBL/GenBank/DDBJ databases">
        <title>A novel bacterium of genus Mangrovicoccus, isolated from South China Sea.</title>
        <authorList>
            <person name="Huang H."/>
            <person name="Mo K."/>
            <person name="Hu Y."/>
        </authorList>
    </citation>
    <scope>NUCLEOTIDE SEQUENCE</scope>
    <source>
        <strain evidence="3">HB182678</strain>
    </source>
</reference>
<sequence>MSRLFETEHRRGGPEKRRLYAAFELAYTVVDFAAALCFVIGSVFFFSEALMTAGTWLFLVGSLCFALKPAIRLWREIKLAAMGDAEDLAERYR</sequence>
<protein>
    <submittedName>
        <fullName evidence="3">YrhK family protein</fullName>
    </submittedName>
</protein>
<feature type="transmembrane region" description="Helical" evidence="1">
    <location>
        <begin position="53"/>
        <end position="71"/>
    </location>
</feature>
<evidence type="ECO:0000313" key="3">
    <source>
        <dbReference type="EMBL" id="MBE3636928.1"/>
    </source>
</evidence>
<dbReference type="InterPro" id="IPR025424">
    <property type="entry name" value="YrhK_domain"/>
</dbReference>
<comment type="caution">
    <text evidence="3">The sequence shown here is derived from an EMBL/GenBank/DDBJ whole genome shotgun (WGS) entry which is preliminary data.</text>
</comment>
<proteinExistence type="predicted"/>
<evidence type="ECO:0000256" key="1">
    <source>
        <dbReference type="SAM" id="Phobius"/>
    </source>
</evidence>
<evidence type="ECO:0000313" key="4">
    <source>
        <dbReference type="Proteomes" id="UP000609121"/>
    </source>
</evidence>
<dbReference type="EMBL" id="JACVXA010000004">
    <property type="protein sequence ID" value="MBE3636928.1"/>
    <property type="molecule type" value="Genomic_DNA"/>
</dbReference>
<accession>A0A8J7CYT2</accession>
<organism evidence="3 4">
    <name type="scientific">Mangrovicoccus algicola</name>
    <dbReference type="NCBI Taxonomy" id="2771008"/>
    <lineage>
        <taxon>Bacteria</taxon>
        <taxon>Pseudomonadati</taxon>
        <taxon>Pseudomonadota</taxon>
        <taxon>Alphaproteobacteria</taxon>
        <taxon>Rhodobacterales</taxon>
        <taxon>Paracoccaceae</taxon>
        <taxon>Mangrovicoccus</taxon>
    </lineage>
</organism>
<dbReference type="RefSeq" id="WP_193179115.1">
    <property type="nucleotide sequence ID" value="NZ_JACVXA010000004.1"/>
</dbReference>
<dbReference type="Proteomes" id="UP000609121">
    <property type="component" value="Unassembled WGS sequence"/>
</dbReference>
<keyword evidence="1" id="KW-1133">Transmembrane helix</keyword>
<keyword evidence="1" id="KW-0472">Membrane</keyword>